<feature type="binding site" evidence="2">
    <location>
        <position position="48"/>
    </location>
    <ligand>
        <name>Mg(2+)</name>
        <dbReference type="ChEBI" id="CHEBI:18420"/>
        <label>4</label>
    </ligand>
</feature>
<comment type="miscellaneous">
    <text evidence="2">Reaction mechanism of ThiL seems to utilize a direct, inline transfer of the gamma-phosphate of ATP to TMP rather than a phosphorylated enzyme intermediate.</text>
</comment>
<dbReference type="GO" id="GO:0000287">
    <property type="term" value="F:magnesium ion binding"/>
    <property type="evidence" value="ECO:0007669"/>
    <property type="project" value="UniProtKB-UniRule"/>
</dbReference>
<dbReference type="EMBL" id="RRUE01000002">
    <property type="protein sequence ID" value="RRN44253.1"/>
    <property type="molecule type" value="Genomic_DNA"/>
</dbReference>
<keyword evidence="2" id="KW-0479">Metal-binding</keyword>
<feature type="binding site" evidence="2">
    <location>
        <position position="65"/>
    </location>
    <ligand>
        <name>Mg(2+)</name>
        <dbReference type="ChEBI" id="CHEBI:18420"/>
        <label>1</label>
    </ligand>
</feature>
<dbReference type="Pfam" id="PF00586">
    <property type="entry name" value="AIRS"/>
    <property type="match status" value="1"/>
</dbReference>
<keyword evidence="2" id="KW-0547">Nucleotide-binding</keyword>
<feature type="binding site" evidence="2">
    <location>
        <position position="66"/>
    </location>
    <ligand>
        <name>Mg(2+)</name>
        <dbReference type="ChEBI" id="CHEBI:18420"/>
        <label>2</label>
    </ligand>
</feature>
<dbReference type="OrthoDB" id="9802811at2"/>
<dbReference type="InterPro" id="IPR036921">
    <property type="entry name" value="PurM-like_N_sf"/>
</dbReference>
<feature type="binding site" evidence="2">
    <location>
        <position position="230"/>
    </location>
    <ligand>
        <name>ATP</name>
        <dbReference type="ChEBI" id="CHEBI:30616"/>
    </ligand>
</feature>
<evidence type="ECO:0000256" key="2">
    <source>
        <dbReference type="HAMAP-Rule" id="MF_02128"/>
    </source>
</evidence>
<feature type="binding site" evidence="2">
    <location>
        <begin position="140"/>
        <end position="141"/>
    </location>
    <ligand>
        <name>ATP</name>
        <dbReference type="ChEBI" id="CHEBI:30616"/>
    </ligand>
</feature>
<keyword evidence="2" id="KW-0067">ATP-binding</keyword>
<feature type="domain" description="PurM-like N-terminal" evidence="3">
    <location>
        <begin position="46"/>
        <end position="157"/>
    </location>
</feature>
<feature type="binding site" evidence="2">
    <location>
        <position position="94"/>
    </location>
    <ligand>
        <name>Mg(2+)</name>
        <dbReference type="ChEBI" id="CHEBI:18420"/>
        <label>3</label>
    </ligand>
</feature>
<feature type="binding site" evidence="2">
    <location>
        <position position="284"/>
    </location>
    <ligand>
        <name>substrate</name>
    </ligand>
</feature>
<dbReference type="HAMAP" id="MF_02128">
    <property type="entry name" value="TMP_kinase"/>
    <property type="match status" value="1"/>
</dbReference>
<dbReference type="EC" id="2.7.4.16" evidence="2"/>
<comment type="caution">
    <text evidence="4">The sequence shown here is derived from an EMBL/GenBank/DDBJ whole genome shotgun (WGS) entry which is preliminary data.</text>
</comment>
<dbReference type="Proteomes" id="UP000270261">
    <property type="component" value="Unassembled WGS sequence"/>
</dbReference>
<dbReference type="InterPro" id="IPR036676">
    <property type="entry name" value="PurM-like_C_sf"/>
</dbReference>
<comment type="caution">
    <text evidence="2">Lacks conserved residue(s) required for the propagation of feature annotation.</text>
</comment>
<evidence type="ECO:0000256" key="1">
    <source>
        <dbReference type="ARBA" id="ARBA00022977"/>
    </source>
</evidence>
<comment type="catalytic activity">
    <reaction evidence="2">
        <text>thiamine phosphate + ATP = thiamine diphosphate + ADP</text>
        <dbReference type="Rhea" id="RHEA:15913"/>
        <dbReference type="ChEBI" id="CHEBI:30616"/>
        <dbReference type="ChEBI" id="CHEBI:37575"/>
        <dbReference type="ChEBI" id="CHEBI:58937"/>
        <dbReference type="ChEBI" id="CHEBI:456216"/>
        <dbReference type="EC" id="2.7.4.16"/>
    </reaction>
</comment>
<dbReference type="GO" id="GO:0009228">
    <property type="term" value="P:thiamine biosynthetic process"/>
    <property type="evidence" value="ECO:0007669"/>
    <property type="project" value="UniProtKB-KW"/>
</dbReference>
<dbReference type="PANTHER" id="PTHR30270:SF0">
    <property type="entry name" value="THIAMINE-MONOPHOSPHATE KINASE"/>
    <property type="match status" value="1"/>
</dbReference>
<comment type="similarity">
    <text evidence="2">Belongs to the thiamine-monophosphate kinase family.</text>
</comment>
<feature type="binding site" evidence="2">
    <location>
        <position position="336"/>
    </location>
    <ligand>
        <name>substrate</name>
    </ligand>
</feature>
<organism evidence="4 5">
    <name type="scientific">Lautropia dentalis</name>
    <dbReference type="NCBI Taxonomy" id="2490857"/>
    <lineage>
        <taxon>Bacteria</taxon>
        <taxon>Pseudomonadati</taxon>
        <taxon>Pseudomonadota</taxon>
        <taxon>Betaproteobacteria</taxon>
        <taxon>Burkholderiales</taxon>
        <taxon>Burkholderiaceae</taxon>
        <taxon>Lautropia</taxon>
    </lineage>
</organism>
<evidence type="ECO:0000313" key="5">
    <source>
        <dbReference type="Proteomes" id="UP000270261"/>
    </source>
</evidence>
<dbReference type="Gene3D" id="3.90.650.10">
    <property type="entry name" value="PurM-like C-terminal domain"/>
    <property type="match status" value="1"/>
</dbReference>
<name>A0A3R8LMT2_9BURK</name>
<dbReference type="GO" id="GO:0005524">
    <property type="term" value="F:ATP binding"/>
    <property type="evidence" value="ECO:0007669"/>
    <property type="project" value="UniProtKB-UniRule"/>
</dbReference>
<proteinExistence type="inferred from homology"/>
<dbReference type="SUPFAM" id="SSF55326">
    <property type="entry name" value="PurM N-terminal domain-like"/>
    <property type="match status" value="1"/>
</dbReference>
<dbReference type="CDD" id="cd02194">
    <property type="entry name" value="ThiL"/>
    <property type="match status" value="1"/>
</dbReference>
<dbReference type="InterPro" id="IPR006283">
    <property type="entry name" value="ThiL-like"/>
</dbReference>
<keyword evidence="2 4" id="KW-0418">Kinase</keyword>
<feature type="binding site" evidence="2">
    <location>
        <position position="66"/>
    </location>
    <ligand>
        <name>Mg(2+)</name>
        <dbReference type="ChEBI" id="CHEBI:18420"/>
        <label>1</label>
    </ligand>
</feature>
<feature type="binding site" evidence="2">
    <location>
        <position position="73"/>
    </location>
    <ligand>
        <name>substrate</name>
    </ligand>
</feature>
<evidence type="ECO:0000259" key="3">
    <source>
        <dbReference type="Pfam" id="PF00586"/>
    </source>
</evidence>
<keyword evidence="2 4" id="KW-0808">Transferase</keyword>
<feature type="binding site" evidence="2">
    <location>
        <position position="141"/>
    </location>
    <ligand>
        <name>Mg(2+)</name>
        <dbReference type="ChEBI" id="CHEBI:18420"/>
        <label>1</label>
    </ligand>
</feature>
<feature type="binding site" evidence="2">
    <location>
        <position position="64"/>
    </location>
    <ligand>
        <name>Mg(2+)</name>
        <dbReference type="ChEBI" id="CHEBI:18420"/>
        <label>4</label>
    </ligand>
</feature>
<feature type="binding site" evidence="2">
    <location>
        <position position="94"/>
    </location>
    <ligand>
        <name>Mg(2+)</name>
        <dbReference type="ChEBI" id="CHEBI:18420"/>
        <label>4</label>
    </ligand>
</feature>
<feature type="binding site" evidence="2">
    <location>
        <position position="228"/>
    </location>
    <ligand>
        <name>Mg(2+)</name>
        <dbReference type="ChEBI" id="CHEBI:18420"/>
        <label>3</label>
    </ligand>
</feature>
<feature type="binding site" evidence="2">
    <location>
        <position position="165"/>
    </location>
    <ligand>
        <name>ATP</name>
        <dbReference type="ChEBI" id="CHEBI:30616"/>
    </ligand>
</feature>
<dbReference type="GO" id="GO:0009030">
    <property type="term" value="F:thiamine-phosphate kinase activity"/>
    <property type="evidence" value="ECO:0007669"/>
    <property type="project" value="UniProtKB-UniRule"/>
</dbReference>
<feature type="binding site" evidence="2">
    <location>
        <position position="231"/>
    </location>
    <ligand>
        <name>Mg(2+)</name>
        <dbReference type="ChEBI" id="CHEBI:18420"/>
        <label>5</label>
    </ligand>
</feature>
<dbReference type="PIRSF" id="PIRSF005303">
    <property type="entry name" value="Thiam_monoph_kin"/>
    <property type="match status" value="1"/>
</dbReference>
<gene>
    <name evidence="2 4" type="primary">thiL</name>
    <name evidence="4" type="ORF">EHV23_13050</name>
</gene>
<keyword evidence="1 2" id="KW-0784">Thiamine biosynthesis</keyword>
<dbReference type="GO" id="GO:0009229">
    <property type="term" value="P:thiamine diphosphate biosynthetic process"/>
    <property type="evidence" value="ECO:0007669"/>
    <property type="project" value="UniProtKB-UniRule"/>
</dbReference>
<dbReference type="UniPathway" id="UPA00060">
    <property type="reaction ID" value="UER00142"/>
</dbReference>
<comment type="function">
    <text evidence="2">Catalyzes the ATP-dependent phosphorylation of thiamine-monophosphate (TMP) to form thiamine-pyrophosphate (TPP), the active form of vitamin B1.</text>
</comment>
<dbReference type="InterPro" id="IPR016188">
    <property type="entry name" value="PurM-like_N"/>
</dbReference>
<keyword evidence="2" id="KW-0460">Magnesium</keyword>
<dbReference type="NCBIfam" id="TIGR01379">
    <property type="entry name" value="thiL"/>
    <property type="match status" value="1"/>
</dbReference>
<feature type="binding site" evidence="2">
    <location>
        <position position="48"/>
    </location>
    <ligand>
        <name>Mg(2+)</name>
        <dbReference type="ChEBI" id="CHEBI:18420"/>
        <label>3</label>
    </ligand>
</feature>
<keyword evidence="5" id="KW-1185">Reference proteome</keyword>
<feature type="binding site" evidence="2">
    <location>
        <position position="94"/>
    </location>
    <ligand>
        <name>Mg(2+)</name>
        <dbReference type="ChEBI" id="CHEBI:18420"/>
        <label>2</label>
    </ligand>
</feature>
<dbReference type="SUPFAM" id="SSF56042">
    <property type="entry name" value="PurM C-terminal domain-like"/>
    <property type="match status" value="1"/>
</dbReference>
<dbReference type="PANTHER" id="PTHR30270">
    <property type="entry name" value="THIAMINE-MONOPHOSPHATE KINASE"/>
    <property type="match status" value="1"/>
</dbReference>
<protein>
    <recommendedName>
        <fullName evidence="2">Thiamine-monophosphate kinase</fullName>
        <shortName evidence="2">TMP kinase</shortName>
        <shortName evidence="2">Thiamine-phosphate kinase</shortName>
        <ecNumber evidence="2">2.7.4.16</ecNumber>
    </recommendedName>
</protein>
<dbReference type="Gene3D" id="3.30.1330.10">
    <property type="entry name" value="PurM-like, N-terminal domain"/>
    <property type="match status" value="1"/>
</dbReference>
<accession>A0A3R8LMT2</accession>
<dbReference type="RefSeq" id="WP_125096449.1">
    <property type="nucleotide sequence ID" value="NZ_RRUE01000002.1"/>
</dbReference>
<evidence type="ECO:0000313" key="4">
    <source>
        <dbReference type="EMBL" id="RRN44253.1"/>
    </source>
</evidence>
<sequence>MNEFDLIRRYFERQPPLLRPGEQGSLLPVTQTSHLEGQSLLQLGIGDDCALLRGPLEGAHLAVSSDMLVAGRHFFHDTDAAAIGHKALAVNLSDLAAMGAWPVGFTLALALPETDPHWLEGFSQGLLTLASRAACPLIGGDTTRGPLTLSITVLGQVPHSRALRRDGAQAGDDIWVSGELGAAALAVQLRRTQPAQTVPIEALQRLNWPLPRFDVGLALRGVASAAMDISDGLAGDLAHLLAASGRRQGHALGAVLDSRSLPLAACLRELPPDEALVLALHGGDDYELLFTASPELAATVAQRCPTAHRIGQVTSVSGMLLSDAKRRTRPLEPRGYDHFST</sequence>
<reference evidence="4 5" key="1">
    <citation type="submission" date="2018-11" db="EMBL/GenBank/DDBJ databases">
        <title>Genome sequencing of Lautropia sp. KCOM 2505 (= ChDC F240).</title>
        <authorList>
            <person name="Kook J.-K."/>
            <person name="Park S.-N."/>
            <person name="Lim Y.K."/>
        </authorList>
    </citation>
    <scope>NUCLEOTIDE SEQUENCE [LARGE SCALE GENOMIC DNA]</scope>
    <source>
        <strain evidence="4 5">KCOM 2505</strain>
    </source>
</reference>
<comment type="pathway">
    <text evidence="2">Cofactor biosynthesis; thiamine diphosphate biosynthesis; thiamine diphosphate from thiamine phosphate: step 1/1.</text>
</comment>
<dbReference type="AlphaFoldDB" id="A0A3R8LMT2"/>